<evidence type="ECO:0000256" key="2">
    <source>
        <dbReference type="ARBA" id="ARBA00022617"/>
    </source>
</evidence>
<evidence type="ECO:0000256" key="4">
    <source>
        <dbReference type="ARBA" id="ARBA00023002"/>
    </source>
</evidence>
<dbReference type="AlphaFoldDB" id="A0A0C1R0W3"/>
<keyword evidence="4 8" id="KW-0560">Oxidoreductase</keyword>
<keyword evidence="5 7" id="KW-0408">Iron</keyword>
<keyword evidence="11" id="KW-1185">Reference proteome</keyword>
<organism evidence="10">
    <name type="scientific">Tolypothrix bouteillei VB521301</name>
    <dbReference type="NCBI Taxonomy" id="1479485"/>
    <lineage>
        <taxon>Bacteria</taxon>
        <taxon>Bacillati</taxon>
        <taxon>Cyanobacteriota</taxon>
        <taxon>Cyanophyceae</taxon>
        <taxon>Nostocales</taxon>
        <taxon>Tolypothrichaceae</taxon>
        <taxon>Tolypothrix</taxon>
    </lineage>
</organism>
<dbReference type="EMBL" id="JHEG02000048">
    <property type="protein sequence ID" value="KIE11259.1"/>
    <property type="molecule type" value="Genomic_DNA"/>
</dbReference>
<accession>A0A0C1R0W3</accession>
<dbReference type="PANTHER" id="PTHR24286">
    <property type="entry name" value="CYTOCHROME P450 26"/>
    <property type="match status" value="1"/>
</dbReference>
<comment type="similarity">
    <text evidence="1 8">Belongs to the cytochrome P450 family.</text>
</comment>
<dbReference type="OrthoDB" id="446280at2"/>
<dbReference type="InterPro" id="IPR002403">
    <property type="entry name" value="Cyt_P450_E_grp-IV"/>
</dbReference>
<evidence type="ECO:0000313" key="11">
    <source>
        <dbReference type="Proteomes" id="UP000029738"/>
    </source>
</evidence>
<dbReference type="GO" id="GO:0005506">
    <property type="term" value="F:iron ion binding"/>
    <property type="evidence" value="ECO:0007669"/>
    <property type="project" value="InterPro"/>
</dbReference>
<proteinExistence type="inferred from homology"/>
<evidence type="ECO:0000256" key="7">
    <source>
        <dbReference type="PIRSR" id="PIRSR602403-1"/>
    </source>
</evidence>
<dbReference type="PRINTS" id="PR00385">
    <property type="entry name" value="P450"/>
</dbReference>
<name>A0A0C1R0W3_9CYAN</name>
<dbReference type="PROSITE" id="PS00086">
    <property type="entry name" value="CYTOCHROME_P450"/>
    <property type="match status" value="1"/>
</dbReference>
<dbReference type="PANTHER" id="PTHR24286:SF384">
    <property type="entry name" value="P450, PUTATIVE (EUROFUNG)-RELATED"/>
    <property type="match status" value="1"/>
</dbReference>
<protein>
    <submittedName>
        <fullName evidence="10">Cytochrome P450</fullName>
    </submittedName>
</protein>
<dbReference type="RefSeq" id="WP_038088023.1">
    <property type="nucleotide sequence ID" value="NZ_JHEG04000001.1"/>
</dbReference>
<dbReference type="InterPro" id="IPR017972">
    <property type="entry name" value="Cyt_P450_CS"/>
</dbReference>
<evidence type="ECO:0000256" key="5">
    <source>
        <dbReference type="ARBA" id="ARBA00023004"/>
    </source>
</evidence>
<dbReference type="InterPro" id="IPR001128">
    <property type="entry name" value="Cyt_P450"/>
</dbReference>
<keyword evidence="3 7" id="KW-0479">Metal-binding</keyword>
<dbReference type="PRINTS" id="PR00465">
    <property type="entry name" value="EP450IV"/>
</dbReference>
<reference evidence="9" key="2">
    <citation type="submission" date="2019-11" db="EMBL/GenBank/DDBJ databases">
        <title>Improved Assembly of Tolypothrix boutellei genome.</title>
        <authorList>
            <person name="Sarangi A.N."/>
            <person name="Mukherjee M."/>
            <person name="Ghosh S."/>
            <person name="Singh D."/>
            <person name="Das A."/>
            <person name="Kant S."/>
            <person name="Prusty A."/>
            <person name="Tripathy S."/>
        </authorList>
    </citation>
    <scope>NUCLEOTIDE SEQUENCE</scope>
    <source>
        <strain evidence="9">VB521301</strain>
    </source>
</reference>
<evidence type="ECO:0000313" key="10">
    <source>
        <dbReference type="EMBL" id="KIE11259.1"/>
    </source>
</evidence>
<dbReference type="Pfam" id="PF00067">
    <property type="entry name" value="p450"/>
    <property type="match status" value="1"/>
</dbReference>
<dbReference type="Proteomes" id="UP000029738">
    <property type="component" value="Unassembled WGS sequence"/>
</dbReference>
<dbReference type="Gene3D" id="1.10.630.10">
    <property type="entry name" value="Cytochrome P450"/>
    <property type="match status" value="1"/>
</dbReference>
<dbReference type="GO" id="GO:0020037">
    <property type="term" value="F:heme binding"/>
    <property type="evidence" value="ECO:0007669"/>
    <property type="project" value="InterPro"/>
</dbReference>
<feature type="binding site" description="axial binding residue" evidence="7">
    <location>
        <position position="390"/>
    </location>
    <ligand>
        <name>heme</name>
        <dbReference type="ChEBI" id="CHEBI:30413"/>
    </ligand>
    <ligandPart>
        <name>Fe</name>
        <dbReference type="ChEBI" id="CHEBI:18248"/>
    </ligandPart>
</feature>
<gene>
    <name evidence="10" type="ORF">DA73_0223050</name>
    <name evidence="9" type="ORF">DA73_0400018890</name>
</gene>
<dbReference type="GO" id="GO:0004497">
    <property type="term" value="F:monooxygenase activity"/>
    <property type="evidence" value="ECO:0007669"/>
    <property type="project" value="UniProtKB-KW"/>
</dbReference>
<sequence length="446" mass="51343">MTATISQQSLPLPPGNFGLPLLGETLNFLCDPDYLEKRQKQYGFIFKTNLFGHPTVVTMGADANRQLFTQEKMHLASRWPECTRALLGSGSLLIQTGNEHQNRRKIFHKVFQPKIIEQSFSSIESISRSYLDKWERMGTFNWFPELSKFSLDVACKFLISLDTSNDDHFSKLFEKWGDGLFSVPIPLPWTKFGRALHSRKQLLIRIEEIVRERQQQSHPGQDLLGMLLQAQDEDGNKLSLQEVKEQVLTFLFGGHDTAASTLTSMCLFLAQFPEVLANARAEQRQLGLEEPLTVERLKQMNYLDQVLKEVLRVNPPGAFGFRRVTKEFEVNGYRVPQDWTVVYLFKRSHQDTSVYTQPECFDPGRFAPERAEDKAKPFGYLPFGGGLRECPGKEFAKLEMKLLTAMLLREYEWELVSGQNLNFVQFPTPYPYDGLKVKFRRLASQH</sequence>
<dbReference type="SUPFAM" id="SSF48264">
    <property type="entry name" value="Cytochrome P450"/>
    <property type="match status" value="1"/>
</dbReference>
<evidence type="ECO:0000256" key="3">
    <source>
        <dbReference type="ARBA" id="ARBA00022723"/>
    </source>
</evidence>
<evidence type="ECO:0000313" key="9">
    <source>
        <dbReference type="EMBL" id="KAF3887324.1"/>
    </source>
</evidence>
<reference evidence="10" key="1">
    <citation type="journal article" date="2015" name="Genome Announc.">
        <title>Draft Genome Sequence of Tolypothrix boutellei Strain VB521301.</title>
        <authorList>
            <person name="Chandrababunaidu M.M."/>
            <person name="Singh D."/>
            <person name="Sen D."/>
            <person name="Bhan S."/>
            <person name="Das S."/>
            <person name="Gupta A."/>
            <person name="Adhikary S.P."/>
            <person name="Tripathy S."/>
        </authorList>
    </citation>
    <scope>NUCLEOTIDE SEQUENCE</scope>
    <source>
        <strain evidence="10">VB521301</strain>
    </source>
</reference>
<evidence type="ECO:0000256" key="6">
    <source>
        <dbReference type="ARBA" id="ARBA00023033"/>
    </source>
</evidence>
<comment type="cofactor">
    <cofactor evidence="7">
        <name>heme</name>
        <dbReference type="ChEBI" id="CHEBI:30413"/>
    </cofactor>
</comment>
<dbReference type="EMBL" id="JHEG04000001">
    <property type="protein sequence ID" value="KAF3887324.1"/>
    <property type="molecule type" value="Genomic_DNA"/>
</dbReference>
<dbReference type="CDD" id="cd11044">
    <property type="entry name" value="CYP120A1_CYP26-like"/>
    <property type="match status" value="1"/>
</dbReference>
<dbReference type="GO" id="GO:0016705">
    <property type="term" value="F:oxidoreductase activity, acting on paired donors, with incorporation or reduction of molecular oxygen"/>
    <property type="evidence" value="ECO:0007669"/>
    <property type="project" value="InterPro"/>
</dbReference>
<evidence type="ECO:0000256" key="8">
    <source>
        <dbReference type="RuleBase" id="RU000461"/>
    </source>
</evidence>
<dbReference type="InterPro" id="IPR036396">
    <property type="entry name" value="Cyt_P450_sf"/>
</dbReference>
<comment type="caution">
    <text evidence="10">The sequence shown here is derived from an EMBL/GenBank/DDBJ whole genome shotgun (WGS) entry which is preliminary data.</text>
</comment>
<evidence type="ECO:0000256" key="1">
    <source>
        <dbReference type="ARBA" id="ARBA00010617"/>
    </source>
</evidence>
<keyword evidence="6 8" id="KW-0503">Monooxygenase</keyword>
<dbReference type="STRING" id="1479485.DA73_0223050"/>
<keyword evidence="2 7" id="KW-0349">Heme</keyword>
<dbReference type="GO" id="GO:0016125">
    <property type="term" value="P:sterol metabolic process"/>
    <property type="evidence" value="ECO:0007669"/>
    <property type="project" value="TreeGrafter"/>
</dbReference>